<organism evidence="1 2">
    <name type="scientific">Rhodococcus tukisamuensis</name>
    <dbReference type="NCBI Taxonomy" id="168276"/>
    <lineage>
        <taxon>Bacteria</taxon>
        <taxon>Bacillati</taxon>
        <taxon>Actinomycetota</taxon>
        <taxon>Actinomycetes</taxon>
        <taxon>Mycobacteriales</taxon>
        <taxon>Nocardiaceae</taxon>
        <taxon>Rhodococcus</taxon>
    </lineage>
</organism>
<evidence type="ECO:0000313" key="1">
    <source>
        <dbReference type="EMBL" id="SDD98353.1"/>
    </source>
</evidence>
<name>A0A1G6Z7U8_9NOCA</name>
<evidence type="ECO:0008006" key="3">
    <source>
        <dbReference type="Google" id="ProtNLM"/>
    </source>
</evidence>
<proteinExistence type="predicted"/>
<dbReference type="EMBL" id="FNAB01000008">
    <property type="protein sequence ID" value="SDD98353.1"/>
    <property type="molecule type" value="Genomic_DNA"/>
</dbReference>
<dbReference type="AlphaFoldDB" id="A0A1G6Z7U8"/>
<protein>
    <recommendedName>
        <fullName evidence="3">SalK</fullName>
    </recommendedName>
</protein>
<accession>A0A1G6Z7U8</accession>
<evidence type="ECO:0000313" key="2">
    <source>
        <dbReference type="Proteomes" id="UP000199417"/>
    </source>
</evidence>
<dbReference type="Proteomes" id="UP000199417">
    <property type="component" value="Unassembled WGS sequence"/>
</dbReference>
<dbReference type="STRING" id="168276.SAMN05444580_108131"/>
<gene>
    <name evidence="1" type="ORF">SAMN05444580_108131</name>
</gene>
<dbReference type="NCBIfam" id="NF047719">
    <property type="entry name" value="SCO6745_fam_HTH"/>
    <property type="match status" value="1"/>
</dbReference>
<dbReference type="Pfam" id="PF21863">
    <property type="entry name" value="HTH_67"/>
    <property type="match status" value="1"/>
</dbReference>
<dbReference type="InterPro" id="IPR054058">
    <property type="entry name" value="HTH_67"/>
</dbReference>
<keyword evidence="2" id="KW-1185">Reference proteome</keyword>
<sequence length="288" mass="30155">MDAQTAGRYAKTFDAFHSMCYFVPEVSDSLVAAGLEPGAMTYFAGRSAVMGRVAAPVVAATFYNFNPDLVATVVPRAWDLAGPEAIVAARYAGVDAALTRLLGARCVASVEMAEAADIAAIAARAARPEGRALFAAHAAVDWPTAPHLSLWHSLTLLREHRGDGHVAALQAAGLSGIEALITHSATGAGFKAEVARTLRGWSQQQWEEAAADLRDRGLLAGDGTLTELGTETREVAEDVTDDLAFAPWAELGDAGLDRLAELVTPMRAAIVEAGAFPAGAFGPRWGKS</sequence>
<dbReference type="RefSeq" id="WP_072845602.1">
    <property type="nucleotide sequence ID" value="NZ_FNAB01000008.1"/>
</dbReference>
<reference evidence="1 2" key="1">
    <citation type="submission" date="2016-10" db="EMBL/GenBank/DDBJ databases">
        <authorList>
            <person name="de Groot N.N."/>
        </authorList>
    </citation>
    <scope>NUCLEOTIDE SEQUENCE [LARGE SCALE GENOMIC DNA]</scope>
    <source>
        <strain evidence="1 2">JCM 11308</strain>
    </source>
</reference>